<evidence type="ECO:0000256" key="1">
    <source>
        <dbReference type="SAM" id="Phobius"/>
    </source>
</evidence>
<accession>A0A0A2MBW3</accession>
<gene>
    <name evidence="2" type="ORF">Q765_14175</name>
</gene>
<dbReference type="EMBL" id="JRLX01000016">
    <property type="protein sequence ID" value="KGO85770.1"/>
    <property type="molecule type" value="Genomic_DNA"/>
</dbReference>
<dbReference type="eggNOG" id="ENOG50339RB">
    <property type="taxonomic scope" value="Bacteria"/>
</dbReference>
<proteinExistence type="predicted"/>
<dbReference type="Proteomes" id="UP000030152">
    <property type="component" value="Unassembled WGS sequence"/>
</dbReference>
<feature type="transmembrane region" description="Helical" evidence="1">
    <location>
        <begin position="14"/>
        <end position="36"/>
    </location>
</feature>
<dbReference type="OrthoDB" id="9798708at2"/>
<keyword evidence="1" id="KW-0472">Membrane</keyword>
<sequence length="74" mass="8469">MSDSNKPDKSPNKWLALINIPFQMGIIIVGFAWLGGWLDKKYPNPNELYFIIFTMLGVGIALYNVIRQVNQLNK</sequence>
<keyword evidence="1" id="KW-1133">Transmembrane helix</keyword>
<keyword evidence="1" id="KW-0812">Transmembrane</keyword>
<evidence type="ECO:0000313" key="3">
    <source>
        <dbReference type="Proteomes" id="UP000030152"/>
    </source>
</evidence>
<evidence type="ECO:0000313" key="2">
    <source>
        <dbReference type="EMBL" id="KGO85770.1"/>
    </source>
</evidence>
<organism evidence="2 3">
    <name type="scientific">Flavobacterium rivuli WB 3.3-2 = DSM 21788</name>
    <dbReference type="NCBI Taxonomy" id="1121895"/>
    <lineage>
        <taxon>Bacteria</taxon>
        <taxon>Pseudomonadati</taxon>
        <taxon>Bacteroidota</taxon>
        <taxon>Flavobacteriia</taxon>
        <taxon>Flavobacteriales</taxon>
        <taxon>Flavobacteriaceae</taxon>
        <taxon>Flavobacterium</taxon>
    </lineage>
</organism>
<reference evidence="2 3" key="1">
    <citation type="submission" date="2013-09" db="EMBL/GenBank/DDBJ databases">
        <authorList>
            <person name="Zeng Z."/>
            <person name="Chen C."/>
        </authorList>
    </citation>
    <scope>NUCLEOTIDE SEQUENCE [LARGE SCALE GENOMIC DNA]</scope>
    <source>
        <strain evidence="2 3">WB 3.3-2</strain>
    </source>
</reference>
<dbReference type="AlphaFoldDB" id="A0A0A2MBW3"/>
<feature type="transmembrane region" description="Helical" evidence="1">
    <location>
        <begin position="48"/>
        <end position="66"/>
    </location>
</feature>
<protein>
    <submittedName>
        <fullName evidence="2">F0F1-ATPase subunit</fullName>
    </submittedName>
</protein>
<dbReference type="STRING" id="1121895.GCA_000378485_03689"/>
<dbReference type="RefSeq" id="WP_020214864.1">
    <property type="nucleotide sequence ID" value="NZ_JRLX01000016.1"/>
</dbReference>
<dbReference type="Pfam" id="PF09527">
    <property type="entry name" value="ATPase_gene1"/>
    <property type="match status" value="1"/>
</dbReference>
<keyword evidence="3" id="KW-1185">Reference proteome</keyword>
<name>A0A0A2MBW3_9FLAO</name>
<dbReference type="InterPro" id="IPR032820">
    <property type="entry name" value="ATPase_put"/>
</dbReference>
<comment type="caution">
    <text evidence="2">The sequence shown here is derived from an EMBL/GenBank/DDBJ whole genome shotgun (WGS) entry which is preliminary data.</text>
</comment>